<evidence type="ECO:0000256" key="6">
    <source>
        <dbReference type="ARBA" id="ARBA00022723"/>
    </source>
</evidence>
<comment type="function">
    <text evidence="2 15">This enzyme scavenges exogenous and endogenous cytidine and 2'-deoxycytidine for UMP synthesis.</text>
</comment>
<evidence type="ECO:0000256" key="15">
    <source>
        <dbReference type="RuleBase" id="RU364006"/>
    </source>
</evidence>
<name>A0A5M9ZRH9_9BIFI</name>
<dbReference type="EMBL" id="RZUI01000007">
    <property type="protein sequence ID" value="KAA8830130.1"/>
    <property type="molecule type" value="Genomic_DNA"/>
</dbReference>
<feature type="active site" description="Proton donor" evidence="13">
    <location>
        <position position="68"/>
    </location>
</feature>
<evidence type="ECO:0000256" key="9">
    <source>
        <dbReference type="ARBA" id="ARBA00032005"/>
    </source>
</evidence>
<reference evidence="17 18" key="1">
    <citation type="journal article" date="2019" name="Syst. Appl. Microbiol.">
        <title>Characterization of Bifidobacterium species in feaces of the Egyptian fruit bat: Description of B. vespertilionis sp. nov. and B. rousetti sp. nov.</title>
        <authorList>
            <person name="Modesto M."/>
            <person name="Satti M."/>
            <person name="Watanabe K."/>
            <person name="Puglisi E."/>
            <person name="Morelli L."/>
            <person name="Huang C.-H."/>
            <person name="Liou J.-S."/>
            <person name="Miyashita M."/>
            <person name="Tamura T."/>
            <person name="Saito S."/>
            <person name="Mori K."/>
            <person name="Huang L."/>
            <person name="Sciavilla P."/>
            <person name="Sandri C."/>
            <person name="Spiezio C."/>
            <person name="Vitali F."/>
            <person name="Cavalieri D."/>
            <person name="Perpetuini G."/>
            <person name="Tofalo R."/>
            <person name="Bonetti A."/>
            <person name="Arita M."/>
            <person name="Mattarelli P."/>
        </authorList>
    </citation>
    <scope>NUCLEOTIDE SEQUENCE [LARGE SCALE GENOMIC DNA]</scope>
    <source>
        <strain evidence="17 18">RST7</strain>
    </source>
</reference>
<dbReference type="OrthoDB" id="9795347at2"/>
<dbReference type="GO" id="GO:0055086">
    <property type="term" value="P:nucleobase-containing small molecule metabolic process"/>
    <property type="evidence" value="ECO:0007669"/>
    <property type="project" value="UniProtKB-ARBA"/>
</dbReference>
<feature type="binding site" evidence="14">
    <location>
        <position position="106"/>
    </location>
    <ligand>
        <name>Zn(2+)</name>
        <dbReference type="ChEBI" id="CHEBI:29105"/>
        <note>catalytic</note>
    </ligand>
</feature>
<organism evidence="17 18">
    <name type="scientific">Bifidobacterium tissieri</name>
    <dbReference type="NCBI Taxonomy" id="1630162"/>
    <lineage>
        <taxon>Bacteria</taxon>
        <taxon>Bacillati</taxon>
        <taxon>Actinomycetota</taxon>
        <taxon>Actinomycetes</taxon>
        <taxon>Bifidobacteriales</taxon>
        <taxon>Bifidobacteriaceae</taxon>
        <taxon>Bifidobacterium</taxon>
    </lineage>
</organism>
<dbReference type="SUPFAM" id="SSF53927">
    <property type="entry name" value="Cytidine deaminase-like"/>
    <property type="match status" value="1"/>
</dbReference>
<evidence type="ECO:0000259" key="16">
    <source>
        <dbReference type="PROSITE" id="PS51747"/>
    </source>
</evidence>
<evidence type="ECO:0000256" key="14">
    <source>
        <dbReference type="PIRSR" id="PIRSR606262-3"/>
    </source>
</evidence>
<evidence type="ECO:0000313" key="17">
    <source>
        <dbReference type="EMBL" id="KAA8830130.1"/>
    </source>
</evidence>
<gene>
    <name evidence="17" type="primary">cdd</name>
    <name evidence="17" type="ORF">EMO89_07015</name>
</gene>
<dbReference type="InterPro" id="IPR002125">
    <property type="entry name" value="CMP_dCMP_dom"/>
</dbReference>
<dbReference type="InterPro" id="IPR016193">
    <property type="entry name" value="Cytidine_deaminase-like"/>
</dbReference>
<evidence type="ECO:0000256" key="3">
    <source>
        <dbReference type="ARBA" id="ARBA00006576"/>
    </source>
</evidence>
<evidence type="ECO:0000256" key="2">
    <source>
        <dbReference type="ARBA" id="ARBA00003949"/>
    </source>
</evidence>
<keyword evidence="7 15" id="KW-0378">Hydrolase</keyword>
<sequence length="159" mass="17358">MQSGNAKEHSMSTISTEDLIIKAIEARELSYSPYSHFQVGAALEAADGTVYTGCNIENMGFAPTICAERTACAKAVSEGHHEFTRIVVVGSAKGPITAFCSPCGMCREFLCEFCERDFQIILAISPTEYKTYTLDELYPLTEKPVFDTDDPFKGAFGGK</sequence>
<dbReference type="PROSITE" id="PS51747">
    <property type="entry name" value="CYT_DCMP_DEAMINASES_2"/>
    <property type="match status" value="1"/>
</dbReference>
<dbReference type="Pfam" id="PF00383">
    <property type="entry name" value="dCMP_cyt_deam_1"/>
    <property type="match status" value="1"/>
</dbReference>
<comment type="function">
    <text evidence="12">Recycles cytidine and 2-deoxycytidine for uridine and 2-deoxyuridine synthesis, respectively. Catalyzes the hydrolytic deamination of cytidine and 2-deoxycytidine to form, respectively, uridine and 2-deoxyuridine.</text>
</comment>
<comment type="cofactor">
    <cofactor evidence="1 14 15">
        <name>Zn(2+)</name>
        <dbReference type="ChEBI" id="CHEBI:29105"/>
    </cofactor>
</comment>
<keyword evidence="8 14" id="KW-0862">Zinc</keyword>
<evidence type="ECO:0000256" key="1">
    <source>
        <dbReference type="ARBA" id="ARBA00001947"/>
    </source>
</evidence>
<dbReference type="PANTHER" id="PTHR11644">
    <property type="entry name" value="CYTIDINE DEAMINASE"/>
    <property type="match status" value="1"/>
</dbReference>
<dbReference type="InterPro" id="IPR006262">
    <property type="entry name" value="Cyt_deam_tetra"/>
</dbReference>
<proteinExistence type="inferred from homology"/>
<dbReference type="Gene3D" id="3.40.140.10">
    <property type="entry name" value="Cytidine Deaminase, domain 2"/>
    <property type="match status" value="1"/>
</dbReference>
<dbReference type="InterPro" id="IPR050202">
    <property type="entry name" value="Cyt/Deoxycyt_deaminase"/>
</dbReference>
<evidence type="ECO:0000256" key="13">
    <source>
        <dbReference type="PIRSR" id="PIRSR606262-1"/>
    </source>
</evidence>
<accession>A0A5M9ZRH9</accession>
<evidence type="ECO:0000256" key="11">
    <source>
        <dbReference type="ARBA" id="ARBA00049558"/>
    </source>
</evidence>
<evidence type="ECO:0000256" key="5">
    <source>
        <dbReference type="ARBA" id="ARBA00018266"/>
    </source>
</evidence>
<dbReference type="PANTHER" id="PTHR11644:SF2">
    <property type="entry name" value="CYTIDINE DEAMINASE"/>
    <property type="match status" value="1"/>
</dbReference>
<dbReference type="Proteomes" id="UP000412028">
    <property type="component" value="Unassembled WGS sequence"/>
</dbReference>
<keyword evidence="6 14" id="KW-0479">Metal-binding</keyword>
<dbReference type="NCBIfam" id="TIGR01354">
    <property type="entry name" value="cyt_deam_tetra"/>
    <property type="match status" value="1"/>
</dbReference>
<dbReference type="CDD" id="cd01283">
    <property type="entry name" value="cytidine_deaminase"/>
    <property type="match status" value="1"/>
</dbReference>
<feature type="binding site" evidence="14">
    <location>
        <position position="103"/>
    </location>
    <ligand>
        <name>Zn(2+)</name>
        <dbReference type="ChEBI" id="CHEBI:29105"/>
        <note>catalytic</note>
    </ligand>
</feature>
<comment type="caution">
    <text evidence="17">The sequence shown here is derived from an EMBL/GenBank/DDBJ whole genome shotgun (WGS) entry which is preliminary data.</text>
</comment>
<dbReference type="GO" id="GO:0004126">
    <property type="term" value="F:cytidine deaminase activity"/>
    <property type="evidence" value="ECO:0007669"/>
    <property type="project" value="UniProtKB-UniRule"/>
</dbReference>
<evidence type="ECO:0000256" key="10">
    <source>
        <dbReference type="ARBA" id="ARBA00049252"/>
    </source>
</evidence>
<evidence type="ECO:0000256" key="12">
    <source>
        <dbReference type="ARBA" id="ARBA00056327"/>
    </source>
</evidence>
<feature type="domain" description="CMP/dCMP-type deaminase" evidence="16">
    <location>
        <begin position="14"/>
        <end position="145"/>
    </location>
</feature>
<dbReference type="FunFam" id="3.40.140.10:FF:000008">
    <property type="entry name" value="Cytidine deaminase"/>
    <property type="match status" value="1"/>
</dbReference>
<comment type="similarity">
    <text evidence="3 15">Belongs to the cytidine and deoxycytidylate deaminase family.</text>
</comment>
<evidence type="ECO:0000256" key="4">
    <source>
        <dbReference type="ARBA" id="ARBA00012783"/>
    </source>
</evidence>
<evidence type="ECO:0000256" key="8">
    <source>
        <dbReference type="ARBA" id="ARBA00022833"/>
    </source>
</evidence>
<evidence type="ECO:0000313" key="18">
    <source>
        <dbReference type="Proteomes" id="UP000412028"/>
    </source>
</evidence>
<dbReference type="GO" id="GO:0008270">
    <property type="term" value="F:zinc ion binding"/>
    <property type="evidence" value="ECO:0007669"/>
    <property type="project" value="UniProtKB-UniRule"/>
</dbReference>
<dbReference type="GO" id="GO:0072527">
    <property type="term" value="P:pyrimidine-containing compound metabolic process"/>
    <property type="evidence" value="ECO:0007669"/>
    <property type="project" value="UniProtKB-ARBA"/>
</dbReference>
<dbReference type="NCBIfam" id="NF004064">
    <property type="entry name" value="PRK05578.1"/>
    <property type="match status" value="1"/>
</dbReference>
<comment type="catalytic activity">
    <reaction evidence="10 15">
        <text>2'-deoxycytidine + H2O + H(+) = 2'-deoxyuridine + NH4(+)</text>
        <dbReference type="Rhea" id="RHEA:13433"/>
        <dbReference type="ChEBI" id="CHEBI:15377"/>
        <dbReference type="ChEBI" id="CHEBI:15378"/>
        <dbReference type="ChEBI" id="CHEBI:15698"/>
        <dbReference type="ChEBI" id="CHEBI:16450"/>
        <dbReference type="ChEBI" id="CHEBI:28938"/>
        <dbReference type="EC" id="3.5.4.5"/>
    </reaction>
</comment>
<evidence type="ECO:0000256" key="7">
    <source>
        <dbReference type="ARBA" id="ARBA00022801"/>
    </source>
</evidence>
<protein>
    <recommendedName>
        <fullName evidence="5 15">Cytidine deaminase</fullName>
        <ecNumber evidence="4 15">3.5.4.5</ecNumber>
    </recommendedName>
    <alternativeName>
        <fullName evidence="9 15">Cytidine aminohydrolase</fullName>
    </alternativeName>
</protein>
<feature type="binding site" evidence="14">
    <location>
        <position position="66"/>
    </location>
    <ligand>
        <name>Zn(2+)</name>
        <dbReference type="ChEBI" id="CHEBI:29105"/>
        <note>catalytic</note>
    </ligand>
</feature>
<dbReference type="RefSeq" id="WP_094664752.1">
    <property type="nucleotide sequence ID" value="NZ_MWWV01000014.1"/>
</dbReference>
<dbReference type="EC" id="3.5.4.5" evidence="4 15"/>
<dbReference type="GO" id="GO:0005829">
    <property type="term" value="C:cytosol"/>
    <property type="evidence" value="ECO:0007669"/>
    <property type="project" value="TreeGrafter"/>
</dbReference>
<comment type="catalytic activity">
    <reaction evidence="11 15">
        <text>cytidine + H2O + H(+) = uridine + NH4(+)</text>
        <dbReference type="Rhea" id="RHEA:16069"/>
        <dbReference type="ChEBI" id="CHEBI:15377"/>
        <dbReference type="ChEBI" id="CHEBI:15378"/>
        <dbReference type="ChEBI" id="CHEBI:16704"/>
        <dbReference type="ChEBI" id="CHEBI:17562"/>
        <dbReference type="ChEBI" id="CHEBI:28938"/>
        <dbReference type="EC" id="3.5.4.5"/>
    </reaction>
</comment>
<dbReference type="AlphaFoldDB" id="A0A5M9ZRH9"/>